<evidence type="ECO:0000313" key="5">
    <source>
        <dbReference type="Proteomes" id="UP001055159"/>
    </source>
</evidence>
<organism evidence="3 6">
    <name type="scientific">Mycolicibacterium rufum</name>
    <dbReference type="NCBI Taxonomy" id="318424"/>
    <lineage>
        <taxon>Bacteria</taxon>
        <taxon>Bacillati</taxon>
        <taxon>Actinomycetota</taxon>
        <taxon>Actinomycetes</taxon>
        <taxon>Mycobacteriales</taxon>
        <taxon>Mycobacteriaceae</taxon>
        <taxon>Mycolicibacterium</taxon>
    </lineage>
</organism>
<gene>
    <name evidence="3" type="ORF">H7H73_20880</name>
    <name evidence="4" type="ORF">MJO55_03900</name>
</gene>
<dbReference type="EMBL" id="JACKRN010000696">
    <property type="protein sequence ID" value="MCV7072458.1"/>
    <property type="molecule type" value="Genomic_DNA"/>
</dbReference>
<reference evidence="3" key="1">
    <citation type="submission" date="2020-07" db="EMBL/GenBank/DDBJ databases">
        <authorList>
            <person name="Pettersson B.M.F."/>
            <person name="Behra P.R.K."/>
            <person name="Ramesh M."/>
            <person name="Das S."/>
            <person name="Dasgupta S."/>
            <person name="Kirsebom L.A."/>
        </authorList>
    </citation>
    <scope>NUCLEOTIDE SEQUENCE</scope>
    <source>
        <strain evidence="3">DSM 45406</strain>
    </source>
</reference>
<accession>A0A9X3BID3</accession>
<keyword evidence="2 4" id="KW-0808">Transferase</keyword>
<sequence>MPPEKVDAGALAGVSETALLTLNGRAYQARHPDAIIDDPMAVGLVEAIDFDFDKFGRRKGQEMALRSLAFDRAISAYLTRHPSATVVALAEGLQSTFWRLDATPSDHRFRWLSVDLEPVIALRRRLLPTSPRITLLAQSALDESWTDAVDTSEGVIITAEGLLMYLQPDEAMALIAACARRFPGGQMIFDLPPVMVKKLAPKGMRSSARYRVPPMPFSLSAAQLAALAGTVPGITAVHDLPMPRGRGFFFERVFPAIWGWRPMRNHRGAYTLLDFG</sequence>
<keyword evidence="5" id="KW-1185">Reference proteome</keyword>
<evidence type="ECO:0000313" key="3">
    <source>
        <dbReference type="EMBL" id="MCV7072458.1"/>
    </source>
</evidence>
<evidence type="ECO:0000256" key="1">
    <source>
        <dbReference type="ARBA" id="ARBA00022603"/>
    </source>
</evidence>
<dbReference type="Gene3D" id="3.40.50.150">
    <property type="entry name" value="Vaccinia Virus protein VP39"/>
    <property type="match status" value="1"/>
</dbReference>
<dbReference type="AlphaFoldDB" id="A0A9X3BID3"/>
<dbReference type="PANTHER" id="PTHR43619:SF2">
    <property type="entry name" value="S-ADENOSYL-L-METHIONINE-DEPENDENT METHYLTRANSFERASES SUPERFAMILY PROTEIN"/>
    <property type="match status" value="1"/>
</dbReference>
<dbReference type="Proteomes" id="UP001140272">
    <property type="component" value="Unassembled WGS sequence"/>
</dbReference>
<reference evidence="4" key="3">
    <citation type="submission" date="2022-08" db="EMBL/GenBank/DDBJ databases">
        <title>Whole genome sequencing of non-tuberculosis mycobacteria type-strains.</title>
        <authorList>
            <person name="Igarashi Y."/>
            <person name="Osugi A."/>
            <person name="Mitarai S."/>
        </authorList>
    </citation>
    <scope>NUCLEOTIDE SEQUENCE</scope>
    <source>
        <strain evidence="4">JCM 16372</strain>
    </source>
</reference>
<evidence type="ECO:0000256" key="2">
    <source>
        <dbReference type="ARBA" id="ARBA00022679"/>
    </source>
</evidence>
<proteinExistence type="predicted"/>
<dbReference type="Pfam" id="PF04072">
    <property type="entry name" value="LCM"/>
    <property type="match status" value="1"/>
</dbReference>
<protein>
    <submittedName>
        <fullName evidence="3">Class I SAM-dependent methyltransferase</fullName>
        <ecNumber evidence="4">2.1.1.-</ecNumber>
    </submittedName>
</protein>
<dbReference type="PANTHER" id="PTHR43619">
    <property type="entry name" value="S-ADENOSYL-L-METHIONINE-DEPENDENT METHYLTRANSFERASE YKTD-RELATED"/>
    <property type="match status" value="1"/>
</dbReference>
<dbReference type="EC" id="2.1.1.-" evidence="4"/>
<dbReference type="SUPFAM" id="SSF53335">
    <property type="entry name" value="S-adenosyl-L-methionine-dependent methyltransferases"/>
    <property type="match status" value="1"/>
</dbReference>
<evidence type="ECO:0000313" key="6">
    <source>
        <dbReference type="Proteomes" id="UP001140272"/>
    </source>
</evidence>
<dbReference type="EMBL" id="CP092427">
    <property type="protein sequence ID" value="ULP37589.1"/>
    <property type="molecule type" value="Genomic_DNA"/>
</dbReference>
<name>A0A9X3BID3_9MYCO</name>
<dbReference type="InterPro" id="IPR007213">
    <property type="entry name" value="Ppm1/Ppm2/Tcmp"/>
</dbReference>
<dbReference type="InterPro" id="IPR029063">
    <property type="entry name" value="SAM-dependent_MTases_sf"/>
</dbReference>
<keyword evidence="1 3" id="KW-0489">Methyltransferase</keyword>
<dbReference type="GO" id="GO:0008168">
    <property type="term" value="F:methyltransferase activity"/>
    <property type="evidence" value="ECO:0007669"/>
    <property type="project" value="UniProtKB-KW"/>
</dbReference>
<dbReference type="PIRSF" id="PIRSF028177">
    <property type="entry name" value="Polyketide_synth_Omtfrase_TcmP"/>
    <property type="match status" value="1"/>
</dbReference>
<dbReference type="InterPro" id="IPR016874">
    <property type="entry name" value="TcmP-like"/>
</dbReference>
<reference evidence="3" key="2">
    <citation type="journal article" date="2022" name="BMC Genomics">
        <title>Comparative genome analysis of mycobacteria focusing on tRNA and non-coding RNA.</title>
        <authorList>
            <person name="Behra P.R.K."/>
            <person name="Pettersson B.M.F."/>
            <person name="Ramesh M."/>
            <person name="Das S."/>
            <person name="Dasgupta S."/>
            <person name="Kirsebom L.A."/>
        </authorList>
    </citation>
    <scope>NUCLEOTIDE SEQUENCE</scope>
    <source>
        <strain evidence="3">DSM 45406</strain>
    </source>
</reference>
<dbReference type="Proteomes" id="UP001055159">
    <property type="component" value="Chromosome"/>
</dbReference>
<evidence type="ECO:0000313" key="4">
    <source>
        <dbReference type="EMBL" id="ULP37589.1"/>
    </source>
</evidence>
<dbReference type="GO" id="GO:0032259">
    <property type="term" value="P:methylation"/>
    <property type="evidence" value="ECO:0007669"/>
    <property type="project" value="UniProtKB-KW"/>
</dbReference>
<dbReference type="RefSeq" id="WP_043405192.1">
    <property type="nucleotide sequence ID" value="NZ_CP092427.2"/>
</dbReference>